<evidence type="ECO:0000259" key="14">
    <source>
        <dbReference type="PROSITE" id="PS51217"/>
    </source>
</evidence>
<name>A0A7X2IIQ4_9BURK</name>
<evidence type="ECO:0000256" key="11">
    <source>
        <dbReference type="ARBA" id="ARBA00048988"/>
    </source>
</evidence>
<keyword evidence="2 12" id="KW-0547">Nucleotide-binding</keyword>
<dbReference type="CDD" id="cd17932">
    <property type="entry name" value="DEXQc_UvrD"/>
    <property type="match status" value="1"/>
</dbReference>
<evidence type="ECO:0000256" key="6">
    <source>
        <dbReference type="ARBA" id="ARBA00023125"/>
    </source>
</evidence>
<keyword evidence="6" id="KW-0238">DNA-binding</keyword>
<evidence type="ECO:0000256" key="9">
    <source>
        <dbReference type="ARBA" id="ARBA00034808"/>
    </source>
</evidence>
<keyword evidence="5 12" id="KW-0067">ATP-binding</keyword>
<feature type="binding site" evidence="12">
    <location>
        <begin position="39"/>
        <end position="46"/>
    </location>
    <ligand>
        <name>ATP</name>
        <dbReference type="ChEBI" id="CHEBI:30616"/>
    </ligand>
</feature>
<evidence type="ECO:0000256" key="12">
    <source>
        <dbReference type="PROSITE-ProRule" id="PRU00560"/>
    </source>
</evidence>
<dbReference type="GO" id="GO:0043138">
    <property type="term" value="F:3'-5' DNA helicase activity"/>
    <property type="evidence" value="ECO:0007669"/>
    <property type="project" value="UniProtKB-EC"/>
</dbReference>
<evidence type="ECO:0000256" key="1">
    <source>
        <dbReference type="ARBA" id="ARBA00009922"/>
    </source>
</evidence>
<organism evidence="15 16">
    <name type="scientific">Pseudoduganella rivuli</name>
    <dbReference type="NCBI Taxonomy" id="2666085"/>
    <lineage>
        <taxon>Bacteria</taxon>
        <taxon>Pseudomonadati</taxon>
        <taxon>Pseudomonadota</taxon>
        <taxon>Betaproteobacteria</taxon>
        <taxon>Burkholderiales</taxon>
        <taxon>Oxalobacteraceae</taxon>
        <taxon>Telluria group</taxon>
        <taxon>Pseudoduganella</taxon>
    </lineage>
</organism>
<sequence>MTFPPRRIRPEAWLPVGVTALEANALKVVRSDAHRSVLAGPGAGKTELLAQRAAYLLQTGICPSPRRILAIAFKRDAARNLSSRVATRCHPGHASRLDSVTFDAFAKSLLDRFGQTLPNEWRPTSDYEIVFSTDAIIRQVLQSTSKECTNAETAARIRAINIKTFERRHVVHQRLPNSKLPLTSWQNIAAKNYWQRMLRGQKCSQLTFPMIGRLVELLLRSNDSARLAFALTYSHVFMDEFQDITPIQYDLVYTLFRSSDTILTAVGDNKQQIMRWAMAMDASFDVFEKDFGAKRVRLLNNYRSSPELVRIQHILAQALDDKAPQPESQTETMVPGDCCAVWDFTSPEEEGKCLAAFIADEIAAHNLHPRNFAILVRQKSDSYAGSLASQFAAAGLLLRNEDASVGALKIQELLTEDLSIKCMQLLRAALTRGAGTAWTNTLLTLQELEPTGFDYSDINSRRLAKLLDEFASQLAQDYPAPPSSSKAMTALIAKVIDFLGRSRMRAIYPAYAQGNWLEEVEKCITEHLQASADSKTDWGEVLDAYDGIDAIGLMTIHKSKGLEYHTIIFVGLDDRAWWNYSNDEAEATAVFFVAFTRAKQRAIFTYCSSRGQRTEIQPLYDLLTKAGVSTVQIT</sequence>
<evidence type="ECO:0000256" key="3">
    <source>
        <dbReference type="ARBA" id="ARBA00022801"/>
    </source>
</evidence>
<evidence type="ECO:0000256" key="10">
    <source>
        <dbReference type="ARBA" id="ARBA00034923"/>
    </source>
</evidence>
<dbReference type="SUPFAM" id="SSF52540">
    <property type="entry name" value="P-loop containing nucleoside triphosphate hydrolases"/>
    <property type="match status" value="1"/>
</dbReference>
<dbReference type="InterPro" id="IPR013986">
    <property type="entry name" value="DExx_box_DNA_helicase_dom_sf"/>
</dbReference>
<dbReference type="InterPro" id="IPR014017">
    <property type="entry name" value="DNA_helicase_UvrD-like_C"/>
</dbReference>
<comment type="caution">
    <text evidence="15">The sequence shown here is derived from an EMBL/GenBank/DDBJ whole genome shotgun (WGS) entry which is preliminary data.</text>
</comment>
<dbReference type="Pfam" id="PF00580">
    <property type="entry name" value="UvrD-helicase"/>
    <property type="match status" value="1"/>
</dbReference>
<evidence type="ECO:0000256" key="7">
    <source>
        <dbReference type="ARBA" id="ARBA00023235"/>
    </source>
</evidence>
<dbReference type="PANTHER" id="PTHR11070:SF2">
    <property type="entry name" value="ATP-DEPENDENT DNA HELICASE SRS2"/>
    <property type="match status" value="1"/>
</dbReference>
<evidence type="ECO:0000256" key="4">
    <source>
        <dbReference type="ARBA" id="ARBA00022806"/>
    </source>
</evidence>
<dbReference type="InterPro" id="IPR014016">
    <property type="entry name" value="UvrD-like_ATP-bd"/>
</dbReference>
<dbReference type="Proteomes" id="UP000446768">
    <property type="component" value="Unassembled WGS sequence"/>
</dbReference>
<dbReference type="Pfam" id="PF13361">
    <property type="entry name" value="UvrD_C"/>
    <property type="match status" value="1"/>
</dbReference>
<keyword evidence="16" id="KW-1185">Reference proteome</keyword>
<comment type="catalytic activity">
    <reaction evidence="11">
        <text>ATP + H2O = ADP + phosphate + H(+)</text>
        <dbReference type="Rhea" id="RHEA:13065"/>
        <dbReference type="ChEBI" id="CHEBI:15377"/>
        <dbReference type="ChEBI" id="CHEBI:15378"/>
        <dbReference type="ChEBI" id="CHEBI:30616"/>
        <dbReference type="ChEBI" id="CHEBI:43474"/>
        <dbReference type="ChEBI" id="CHEBI:456216"/>
        <dbReference type="EC" id="5.6.2.4"/>
    </reaction>
</comment>
<reference evidence="15 16" key="1">
    <citation type="submission" date="2019-11" db="EMBL/GenBank/DDBJ databases">
        <title>Novel species isolated from a subtropical stream in China.</title>
        <authorList>
            <person name="Lu H."/>
        </authorList>
    </citation>
    <scope>NUCLEOTIDE SEQUENCE [LARGE SCALE GENOMIC DNA]</scope>
    <source>
        <strain evidence="15 16">FT92W</strain>
    </source>
</reference>
<evidence type="ECO:0000259" key="13">
    <source>
        <dbReference type="PROSITE" id="PS51198"/>
    </source>
</evidence>
<dbReference type="PANTHER" id="PTHR11070">
    <property type="entry name" value="UVRD / RECB / PCRA DNA HELICASE FAMILY MEMBER"/>
    <property type="match status" value="1"/>
</dbReference>
<evidence type="ECO:0000313" key="15">
    <source>
        <dbReference type="EMBL" id="MRV70614.1"/>
    </source>
</evidence>
<dbReference type="AlphaFoldDB" id="A0A7X2IIQ4"/>
<evidence type="ECO:0000256" key="5">
    <source>
        <dbReference type="ARBA" id="ARBA00022840"/>
    </source>
</evidence>
<feature type="domain" description="UvrD-like helicase C-terminal" evidence="14">
    <location>
        <begin position="312"/>
        <end position="561"/>
    </location>
</feature>
<dbReference type="EMBL" id="WKJJ01000001">
    <property type="protein sequence ID" value="MRV70614.1"/>
    <property type="molecule type" value="Genomic_DNA"/>
</dbReference>
<comment type="similarity">
    <text evidence="1">Belongs to the helicase family. UvrD subfamily.</text>
</comment>
<proteinExistence type="inferred from homology"/>
<comment type="catalytic activity">
    <reaction evidence="8">
        <text>Couples ATP hydrolysis with the unwinding of duplex DNA by translocating in the 3'-5' direction.</text>
        <dbReference type="EC" id="5.6.2.4"/>
    </reaction>
</comment>
<dbReference type="EC" id="5.6.2.4" evidence="9"/>
<dbReference type="GO" id="GO:0016787">
    <property type="term" value="F:hydrolase activity"/>
    <property type="evidence" value="ECO:0007669"/>
    <property type="project" value="UniProtKB-UniRule"/>
</dbReference>
<accession>A0A7X2IIQ4</accession>
<dbReference type="InterPro" id="IPR027417">
    <property type="entry name" value="P-loop_NTPase"/>
</dbReference>
<protein>
    <recommendedName>
        <fullName evidence="9">DNA 3'-5' helicase</fullName>
        <ecNumber evidence="9">5.6.2.4</ecNumber>
    </recommendedName>
    <alternativeName>
        <fullName evidence="10">DNA 3'-5' helicase II</fullName>
    </alternativeName>
</protein>
<evidence type="ECO:0000256" key="2">
    <source>
        <dbReference type="ARBA" id="ARBA00022741"/>
    </source>
</evidence>
<feature type="domain" description="UvrD-like helicase ATP-binding" evidence="13">
    <location>
        <begin position="18"/>
        <end position="305"/>
    </location>
</feature>
<dbReference type="InterPro" id="IPR000212">
    <property type="entry name" value="DNA_helicase_UvrD/REP"/>
</dbReference>
<dbReference type="GO" id="GO:0003677">
    <property type="term" value="F:DNA binding"/>
    <property type="evidence" value="ECO:0007669"/>
    <property type="project" value="UniProtKB-KW"/>
</dbReference>
<dbReference type="GO" id="GO:0005524">
    <property type="term" value="F:ATP binding"/>
    <property type="evidence" value="ECO:0007669"/>
    <property type="project" value="UniProtKB-UniRule"/>
</dbReference>
<keyword evidence="7" id="KW-0413">Isomerase</keyword>
<evidence type="ECO:0000313" key="16">
    <source>
        <dbReference type="Proteomes" id="UP000446768"/>
    </source>
</evidence>
<dbReference type="PROSITE" id="PS51198">
    <property type="entry name" value="UVRD_HELICASE_ATP_BIND"/>
    <property type="match status" value="1"/>
</dbReference>
<gene>
    <name evidence="15" type="ORF">GJ700_02625</name>
</gene>
<dbReference type="PROSITE" id="PS51217">
    <property type="entry name" value="UVRD_HELICASE_CTER"/>
    <property type="match status" value="1"/>
</dbReference>
<dbReference type="GO" id="GO:0000725">
    <property type="term" value="P:recombinational repair"/>
    <property type="evidence" value="ECO:0007669"/>
    <property type="project" value="TreeGrafter"/>
</dbReference>
<keyword evidence="3 12" id="KW-0378">Hydrolase</keyword>
<keyword evidence="4 12" id="KW-0347">Helicase</keyword>
<dbReference type="RefSeq" id="WP_154371076.1">
    <property type="nucleotide sequence ID" value="NZ_WKJJ01000001.1"/>
</dbReference>
<dbReference type="Gene3D" id="1.10.10.160">
    <property type="match status" value="1"/>
</dbReference>
<dbReference type="Gene3D" id="3.40.50.300">
    <property type="entry name" value="P-loop containing nucleotide triphosphate hydrolases"/>
    <property type="match status" value="3"/>
</dbReference>
<evidence type="ECO:0000256" key="8">
    <source>
        <dbReference type="ARBA" id="ARBA00034617"/>
    </source>
</evidence>